<sequence>MKKRFRIETNKQSADNKVFLPIELATPQIEKVAFGNKIVEVQFVPHKKGKIIISEAIRKALFLPELDISLHVFTDKDTMFFGPLIGILTSGFTSYPLQPLGKRTSFFSKLLSVNKMVGALPFLFAEEHIDWEQGLIKGYFYEDSSWKTIHVPFPNVVYDRLPNRRSEKRKNNLLLKERLQSDYLIPWYNPGFFSKMDVFERLQQDEGANAFLPETHPFTSFSIIERMLSDYGHIYLKPENGSLGLGIHQILFDRHEGDYFCRYRDEEGIQRLRKYHSLESMFHQLFSKRKLSNMVVQQGIHLMRVDGRIVDFRVHTNKDENGEWQMAAIAAKIGGSGSATTHISYGGEVKTIEEIFPSSDDQKLYKEKLVDAALYLSKVLETQVEGIVGEIGFDFGIDKSGKVWLFEANSKPGRSIFKHPDLRDFELLSRKLSLEFGVYLAEKAITQPEEIFK</sequence>
<dbReference type="RefSeq" id="WP_221870030.1">
    <property type="nucleotide sequence ID" value="NZ_JACWFH010000001.1"/>
</dbReference>
<name>A0ABS7JZ31_9BACI</name>
<dbReference type="Proteomes" id="UP000769780">
    <property type="component" value="Unassembled WGS sequence"/>
</dbReference>
<comment type="caution">
    <text evidence="1">The sequence shown here is derived from an EMBL/GenBank/DDBJ whole genome shotgun (WGS) entry which is preliminary data.</text>
</comment>
<reference evidence="1 2" key="1">
    <citation type="submission" date="2020-07" db="EMBL/GenBank/DDBJ databases">
        <title>Fungal Genomes of the International Space Station.</title>
        <authorList>
            <person name="Seuylemezian A."/>
            <person name="Singh N.K."/>
            <person name="Wood J."/>
            <person name="Venkateswaran K."/>
        </authorList>
    </citation>
    <scope>NUCLEOTIDE SEQUENCE [LARGE SCALE GENOMIC DNA]</scope>
    <source>
        <strain evidence="1 2">PL-B2</strain>
    </source>
</reference>
<dbReference type="InterPro" id="IPR026838">
    <property type="entry name" value="YheC/D"/>
</dbReference>
<proteinExistence type="predicted"/>
<accession>A0ABS7JZ31</accession>
<dbReference type="Pfam" id="PF14398">
    <property type="entry name" value="ATPgrasp_YheCD"/>
    <property type="match status" value="1"/>
</dbReference>
<evidence type="ECO:0000313" key="1">
    <source>
        <dbReference type="EMBL" id="MBY0095234.1"/>
    </source>
</evidence>
<evidence type="ECO:0000313" key="2">
    <source>
        <dbReference type="Proteomes" id="UP000769780"/>
    </source>
</evidence>
<keyword evidence="2" id="KW-1185">Reference proteome</keyword>
<gene>
    <name evidence="1" type="ORF">H0185_00170</name>
</gene>
<organism evidence="1 2">
    <name type="scientific">Mesobacillus maritimus</name>
    <dbReference type="NCBI Taxonomy" id="1643336"/>
    <lineage>
        <taxon>Bacteria</taxon>
        <taxon>Bacillati</taxon>
        <taxon>Bacillota</taxon>
        <taxon>Bacilli</taxon>
        <taxon>Bacillales</taxon>
        <taxon>Bacillaceae</taxon>
        <taxon>Mesobacillus</taxon>
    </lineage>
</organism>
<dbReference type="EMBL" id="JACWFH010000001">
    <property type="protein sequence ID" value="MBY0095234.1"/>
    <property type="molecule type" value="Genomic_DNA"/>
</dbReference>
<protein>
    <submittedName>
        <fullName evidence="1">YheC/YheD family protein</fullName>
    </submittedName>
</protein>
<dbReference type="SUPFAM" id="SSF56059">
    <property type="entry name" value="Glutathione synthetase ATP-binding domain-like"/>
    <property type="match status" value="1"/>
</dbReference>